<comment type="similarity">
    <text evidence="9">Belongs to the glycosyltransferase 22 family.</text>
</comment>
<keyword evidence="6 9" id="KW-1133">Transmembrane helix</keyword>
<dbReference type="InterPro" id="IPR005599">
    <property type="entry name" value="GPI_mannosylTrfase"/>
</dbReference>
<evidence type="ECO:0000256" key="4">
    <source>
        <dbReference type="ARBA" id="ARBA00022692"/>
    </source>
</evidence>
<gene>
    <name evidence="10" type="ORF">CR201_G0020238</name>
</gene>
<evidence type="ECO:0000256" key="3">
    <source>
        <dbReference type="ARBA" id="ARBA00022679"/>
    </source>
</evidence>
<name>A0A2J8VC18_PONAB</name>
<keyword evidence="3" id="KW-0808">Transferase</keyword>
<evidence type="ECO:0000256" key="5">
    <source>
        <dbReference type="ARBA" id="ARBA00022824"/>
    </source>
</evidence>
<dbReference type="AlphaFoldDB" id="A0A2J8VC18"/>
<evidence type="ECO:0000256" key="1">
    <source>
        <dbReference type="ARBA" id="ARBA00004477"/>
    </source>
</evidence>
<evidence type="ECO:0000256" key="9">
    <source>
        <dbReference type="RuleBase" id="RU363075"/>
    </source>
</evidence>
<dbReference type="PANTHER" id="PTHR22760">
    <property type="entry name" value="GLYCOSYLTRANSFERASE"/>
    <property type="match status" value="1"/>
</dbReference>
<evidence type="ECO:0000256" key="8">
    <source>
        <dbReference type="ARBA" id="ARBA00093333"/>
    </source>
</evidence>
<evidence type="ECO:0000313" key="10">
    <source>
        <dbReference type="EMBL" id="PNJ55052.1"/>
    </source>
</evidence>
<protein>
    <recommendedName>
        <fullName evidence="9">Mannosyltransferase</fullName>
        <ecNumber evidence="9">2.4.1.-</ecNumber>
    </recommendedName>
</protein>
<evidence type="ECO:0000256" key="6">
    <source>
        <dbReference type="ARBA" id="ARBA00022989"/>
    </source>
</evidence>
<keyword evidence="5 9" id="KW-0256">Endoplasmic reticulum</keyword>
<dbReference type="EC" id="2.4.1.-" evidence="9"/>
<comment type="caution">
    <text evidence="9">Lacks conserved residue(s) required for the propagation of feature annotation.</text>
</comment>
<accession>A0A2J8VC18</accession>
<keyword evidence="7 9" id="KW-0472">Membrane</keyword>
<feature type="transmembrane region" description="Helical" evidence="9">
    <location>
        <begin position="61"/>
        <end position="83"/>
    </location>
</feature>
<keyword evidence="4 9" id="KW-0812">Transmembrane</keyword>
<feature type="non-terminal residue" evidence="10">
    <location>
        <position position="256"/>
    </location>
</feature>
<evidence type="ECO:0000256" key="7">
    <source>
        <dbReference type="ARBA" id="ARBA00023136"/>
    </source>
</evidence>
<comment type="caution">
    <text evidence="10">The sequence shown here is derived from an EMBL/GenBank/DDBJ whole genome shotgun (WGS) entry which is preliminary data.</text>
</comment>
<sequence length="256" mass="29742">KRRPLSKCGMEPGGGDASLTLRGLQNRSHGKIKLRKRKSTLYFSTQEKSARRRGDLLGENIYLVLFTIALRILNCFLVQTSFVPDEYWQSLEVSHHMVFKERLRSYTYPLLFASIYKILHLLGKDSVQLLIWIPRLAQALVSAVADVRLYSLMKQLENQEVARWVFFCQLCSWFTWYCCTRTLTNTMETVLTIIALFYYPLEGSKSMNSVKYSSLVALAFIIRPTAVIPWTPLLFRHFCQEPRKLDLILHHFLPVG</sequence>
<organism evidence="10">
    <name type="scientific">Pongo abelii</name>
    <name type="common">Sumatran orangutan</name>
    <name type="synonym">Pongo pygmaeus abelii</name>
    <dbReference type="NCBI Taxonomy" id="9601"/>
    <lineage>
        <taxon>Eukaryota</taxon>
        <taxon>Metazoa</taxon>
        <taxon>Chordata</taxon>
        <taxon>Craniata</taxon>
        <taxon>Vertebrata</taxon>
        <taxon>Euteleostomi</taxon>
        <taxon>Mammalia</taxon>
        <taxon>Eutheria</taxon>
        <taxon>Euarchontoglires</taxon>
        <taxon>Primates</taxon>
        <taxon>Haplorrhini</taxon>
        <taxon>Catarrhini</taxon>
        <taxon>Hominidae</taxon>
        <taxon>Pongo</taxon>
    </lineage>
</organism>
<comment type="function">
    <text evidence="8">Alpha-1,2-mannosyltransferase that catalyzes the transfer of the third mannose, via an alpha-1,2 bond, from a dolichol-phosphate-mannose (Dol-P-Man) to an alpha-D-Man-(1-&gt;6)-2-PEtn-alpha-D-Man-(1-&gt;4)-alpha-D-GlcN-(1-&gt;6)-(1-radyl,2-acyl-sn-glycero-3-phospho)-2-acyl-inositol intermediate to generate an alpha-D-Man-(1-&gt;2)-alpha-D-Man-(1-&gt;6)-2-PEtn-alpha-D-Man-(1-&gt;4)-alpha-D-GlcN-(1-&gt;6)-(1-radyl,2-acyl-sn-glycero-3-phospho)-2-acyl-inositol (also termed H6) and participates in the nineth step of the glycosylphosphatidylinositol-anchor biosynthesis. May also add the third mannose to an alpha-D-Man-(1-&gt;6)-alpha-D-Man-(1-&gt;4)-alpha-D-GlcN-(1-&gt;6)-(1-radyl,2-acyl-sn-glycero-3-phospho)-2-acyl-inositol (also termed H3) intermediate generating an alpha-D-Man-(1-&gt;2)-alpha-D-Man-(1-&gt;6)-alpha-D-Man-(1-&gt;4)-alpha-D-GlcN-(1-&gt;6)-(1-radyl,2-acyl-sn-glycero-3-phospho)-2-acyl-inositol (also termed H4).</text>
</comment>
<comment type="subcellular location">
    <subcellularLocation>
        <location evidence="1 9">Endoplasmic reticulum membrane</location>
        <topology evidence="1 9">Multi-pass membrane protein</topology>
    </subcellularLocation>
</comment>
<evidence type="ECO:0000256" key="2">
    <source>
        <dbReference type="ARBA" id="ARBA00022676"/>
    </source>
</evidence>
<dbReference type="PANTHER" id="PTHR22760:SF4">
    <property type="entry name" value="GPI MANNOSYLTRANSFERASE 3"/>
    <property type="match status" value="1"/>
</dbReference>
<dbReference type="GO" id="GO:0006506">
    <property type="term" value="P:GPI anchor biosynthetic process"/>
    <property type="evidence" value="ECO:0007669"/>
    <property type="project" value="TreeGrafter"/>
</dbReference>
<keyword evidence="2 9" id="KW-0328">Glycosyltransferase</keyword>
<feature type="non-terminal residue" evidence="10">
    <location>
        <position position="1"/>
    </location>
</feature>
<dbReference type="GO" id="GO:0000026">
    <property type="term" value="F:alpha-1,2-mannosyltransferase activity"/>
    <property type="evidence" value="ECO:0007669"/>
    <property type="project" value="TreeGrafter"/>
</dbReference>
<dbReference type="Pfam" id="PF03901">
    <property type="entry name" value="Glyco_transf_22"/>
    <property type="match status" value="1"/>
</dbReference>
<dbReference type="GO" id="GO:0005789">
    <property type="term" value="C:endoplasmic reticulum membrane"/>
    <property type="evidence" value="ECO:0007669"/>
    <property type="project" value="UniProtKB-SubCell"/>
</dbReference>
<reference evidence="10" key="1">
    <citation type="submission" date="2017-12" db="EMBL/GenBank/DDBJ databases">
        <title>High-resolution comparative analysis of great ape genomes.</title>
        <authorList>
            <person name="Pollen A."/>
            <person name="Hastie A."/>
            <person name="Hormozdiari F."/>
            <person name="Dougherty M."/>
            <person name="Liu R."/>
            <person name="Chaisson M."/>
            <person name="Hoppe E."/>
            <person name="Hill C."/>
            <person name="Pang A."/>
            <person name="Hillier L."/>
            <person name="Baker C."/>
            <person name="Armstrong J."/>
            <person name="Shendure J."/>
            <person name="Paten B."/>
            <person name="Wilson R."/>
            <person name="Chao H."/>
            <person name="Schneider V."/>
            <person name="Ventura M."/>
            <person name="Kronenberg Z."/>
            <person name="Murali S."/>
            <person name="Gordon D."/>
            <person name="Cantsilieris S."/>
            <person name="Munson K."/>
            <person name="Nelson B."/>
            <person name="Raja A."/>
            <person name="Underwood J."/>
            <person name="Diekhans M."/>
            <person name="Fiddes I."/>
            <person name="Haussler D."/>
            <person name="Eichler E."/>
        </authorList>
    </citation>
    <scope>NUCLEOTIDE SEQUENCE [LARGE SCALE GENOMIC DNA]</scope>
    <source>
        <strain evidence="10">Susie</strain>
    </source>
</reference>
<proteinExistence type="inferred from homology"/>
<dbReference type="EMBL" id="NDHI03003424">
    <property type="protein sequence ID" value="PNJ55052.1"/>
    <property type="molecule type" value="Genomic_DNA"/>
</dbReference>